<dbReference type="Proteomes" id="UP000184212">
    <property type="component" value="Unassembled WGS sequence"/>
</dbReference>
<dbReference type="AlphaFoldDB" id="A0A1M5LKM5"/>
<name>A0A1M5LKM5_9BACT</name>
<keyword evidence="3" id="KW-1185">Reference proteome</keyword>
<protein>
    <submittedName>
        <fullName evidence="2">Uncharacterized protein</fullName>
    </submittedName>
</protein>
<organism evidence="2 3">
    <name type="scientific">Chryseolinea serpens</name>
    <dbReference type="NCBI Taxonomy" id="947013"/>
    <lineage>
        <taxon>Bacteria</taxon>
        <taxon>Pseudomonadati</taxon>
        <taxon>Bacteroidota</taxon>
        <taxon>Cytophagia</taxon>
        <taxon>Cytophagales</taxon>
        <taxon>Fulvivirgaceae</taxon>
        <taxon>Chryseolinea</taxon>
    </lineage>
</organism>
<evidence type="ECO:0000313" key="2">
    <source>
        <dbReference type="EMBL" id="SHG65239.1"/>
    </source>
</evidence>
<sequence length="78" mass="9286">MEGLTTRDWSLIARCLKEEASESDLEELRHLVKRYPELKTEMKKMKPDLHRRTPSGEPFDADRALEKLTDRFRNENLL</sequence>
<dbReference type="EMBL" id="FQWQ01000001">
    <property type="protein sequence ID" value="SHG65239.1"/>
    <property type="molecule type" value="Genomic_DNA"/>
</dbReference>
<evidence type="ECO:0000256" key="1">
    <source>
        <dbReference type="SAM" id="MobiDB-lite"/>
    </source>
</evidence>
<gene>
    <name evidence="2" type="ORF">SAMN04488109_1252</name>
</gene>
<accession>A0A1M5LKM5</accession>
<evidence type="ECO:0000313" key="3">
    <source>
        <dbReference type="Proteomes" id="UP000184212"/>
    </source>
</evidence>
<proteinExistence type="predicted"/>
<dbReference type="RefSeq" id="WP_073132014.1">
    <property type="nucleotide sequence ID" value="NZ_FQWQ01000001.1"/>
</dbReference>
<dbReference type="STRING" id="947013.SAMN04488109_1252"/>
<dbReference type="OrthoDB" id="981767at2"/>
<feature type="region of interest" description="Disordered" evidence="1">
    <location>
        <begin position="43"/>
        <end position="64"/>
    </location>
</feature>
<reference evidence="2 3" key="1">
    <citation type="submission" date="2016-11" db="EMBL/GenBank/DDBJ databases">
        <authorList>
            <person name="Jaros S."/>
            <person name="Januszkiewicz K."/>
            <person name="Wedrychowicz H."/>
        </authorList>
    </citation>
    <scope>NUCLEOTIDE SEQUENCE [LARGE SCALE GENOMIC DNA]</scope>
    <source>
        <strain evidence="2 3">DSM 24574</strain>
    </source>
</reference>